<dbReference type="OrthoDB" id="1475929at2759"/>
<dbReference type="Pfam" id="PF13837">
    <property type="entry name" value="Myb_DNA-bind_4"/>
    <property type="match status" value="1"/>
</dbReference>
<dbReference type="Proteomes" id="UP001153678">
    <property type="component" value="Unassembled WGS sequence"/>
</dbReference>
<evidence type="ECO:0000313" key="3">
    <source>
        <dbReference type="EMBL" id="CAI2169993.1"/>
    </source>
</evidence>
<proteinExistence type="predicted"/>
<keyword evidence="4" id="KW-1185">Reference proteome</keyword>
<dbReference type="EMBL" id="CAMKVN010000645">
    <property type="protein sequence ID" value="CAI2169993.1"/>
    <property type="molecule type" value="Genomic_DNA"/>
</dbReference>
<feature type="domain" description="Myb-like" evidence="2">
    <location>
        <begin position="103"/>
        <end position="172"/>
    </location>
</feature>
<feature type="region of interest" description="Disordered" evidence="1">
    <location>
        <begin position="71"/>
        <end position="101"/>
    </location>
</feature>
<sequence>MNPQISNIVLNAMDFYPMDHLYFDNFDNNNRPLCPYLLQNYDNTQTATSNHPFVTYIENACTYESLSNSFRVPSEPKQDKDQGFLTKEEPNTSMKLSDGKRENMEINTSKWSKEEIETLLKFLKKQKHVIKKLVKGRGGCGNIKSKLWLDVSKELSYKKEPQRCDEKWKNILRSYKKRPNFKYKSEVKEILE</sequence>
<organism evidence="3 4">
    <name type="scientific">Funneliformis geosporum</name>
    <dbReference type="NCBI Taxonomy" id="1117311"/>
    <lineage>
        <taxon>Eukaryota</taxon>
        <taxon>Fungi</taxon>
        <taxon>Fungi incertae sedis</taxon>
        <taxon>Mucoromycota</taxon>
        <taxon>Glomeromycotina</taxon>
        <taxon>Glomeromycetes</taxon>
        <taxon>Glomerales</taxon>
        <taxon>Glomeraceae</taxon>
        <taxon>Funneliformis</taxon>
    </lineage>
</organism>
<dbReference type="AlphaFoldDB" id="A0A9W4SHK4"/>
<dbReference type="InterPro" id="IPR044822">
    <property type="entry name" value="Myb_DNA-bind_4"/>
</dbReference>
<dbReference type="Gene3D" id="1.10.10.60">
    <property type="entry name" value="Homeodomain-like"/>
    <property type="match status" value="1"/>
</dbReference>
<comment type="caution">
    <text evidence="3">The sequence shown here is derived from an EMBL/GenBank/DDBJ whole genome shotgun (WGS) entry which is preliminary data.</text>
</comment>
<feature type="compositionally biased region" description="Basic and acidic residues" evidence="1">
    <location>
        <begin position="74"/>
        <end position="90"/>
    </location>
</feature>
<dbReference type="InterPro" id="IPR001005">
    <property type="entry name" value="SANT/Myb"/>
</dbReference>
<gene>
    <name evidence="3" type="ORF">FWILDA_LOCUS4360</name>
</gene>
<evidence type="ECO:0000259" key="2">
    <source>
        <dbReference type="PROSITE" id="PS50090"/>
    </source>
</evidence>
<reference evidence="3" key="1">
    <citation type="submission" date="2022-08" db="EMBL/GenBank/DDBJ databases">
        <authorList>
            <person name="Kallberg Y."/>
            <person name="Tangrot J."/>
            <person name="Rosling A."/>
        </authorList>
    </citation>
    <scope>NUCLEOTIDE SEQUENCE</scope>
    <source>
        <strain evidence="3">Wild A</strain>
    </source>
</reference>
<accession>A0A9W4SHK4</accession>
<evidence type="ECO:0000313" key="4">
    <source>
        <dbReference type="Proteomes" id="UP001153678"/>
    </source>
</evidence>
<protein>
    <submittedName>
        <fullName evidence="3">6414_t:CDS:1</fullName>
    </submittedName>
</protein>
<dbReference type="PROSITE" id="PS50090">
    <property type="entry name" value="MYB_LIKE"/>
    <property type="match status" value="1"/>
</dbReference>
<evidence type="ECO:0000256" key="1">
    <source>
        <dbReference type="SAM" id="MobiDB-lite"/>
    </source>
</evidence>
<name>A0A9W4SHK4_9GLOM</name>